<proteinExistence type="predicted"/>
<organism evidence="1 2">
    <name type="scientific">Chara braunii</name>
    <name type="common">Braun's stonewort</name>
    <dbReference type="NCBI Taxonomy" id="69332"/>
    <lineage>
        <taxon>Eukaryota</taxon>
        <taxon>Viridiplantae</taxon>
        <taxon>Streptophyta</taxon>
        <taxon>Charophyceae</taxon>
        <taxon>Charales</taxon>
        <taxon>Characeae</taxon>
        <taxon>Chara</taxon>
    </lineage>
</organism>
<sequence length="108" mass="11781">MRAAALLCCARRRIGVDSRTLSDALEKGVEAIGFSLGNVRLLVPVGLMLLGCFSQSETAEKGLHLQTVPLMLGFFAYKGAVLIQTLQDNKDLLLEWGDDEDSDDQKIV</sequence>
<gene>
    <name evidence="1" type="ORF">CBR_g22416</name>
</gene>
<protein>
    <submittedName>
        <fullName evidence="1">Uncharacterized protein</fullName>
    </submittedName>
</protein>
<evidence type="ECO:0000313" key="1">
    <source>
        <dbReference type="EMBL" id="GBG61619.1"/>
    </source>
</evidence>
<dbReference type="OrthoDB" id="2019080at2759"/>
<accession>A0A388JUX2</accession>
<name>A0A388JUX2_CHABU</name>
<dbReference type="PANTHER" id="PTHR34118">
    <property type="entry name" value="NF-KAPPA-B INHIBITOR-LIKE PROTEIN-RELATED"/>
    <property type="match status" value="1"/>
</dbReference>
<dbReference type="PANTHER" id="PTHR34118:SF1">
    <property type="entry name" value="NF-KAPPA-B INHIBITOR-LIKE PROTEIN"/>
    <property type="match status" value="1"/>
</dbReference>
<evidence type="ECO:0000313" key="2">
    <source>
        <dbReference type="Proteomes" id="UP000265515"/>
    </source>
</evidence>
<dbReference type="EMBL" id="BFEA01000021">
    <property type="protein sequence ID" value="GBG61619.1"/>
    <property type="molecule type" value="Genomic_DNA"/>
</dbReference>
<reference evidence="1 2" key="1">
    <citation type="journal article" date="2018" name="Cell">
        <title>The Chara Genome: Secondary Complexity and Implications for Plant Terrestrialization.</title>
        <authorList>
            <person name="Nishiyama T."/>
            <person name="Sakayama H."/>
            <person name="Vries J.D."/>
            <person name="Buschmann H."/>
            <person name="Saint-Marcoux D."/>
            <person name="Ullrich K.K."/>
            <person name="Haas F.B."/>
            <person name="Vanderstraeten L."/>
            <person name="Becker D."/>
            <person name="Lang D."/>
            <person name="Vosolsobe S."/>
            <person name="Rombauts S."/>
            <person name="Wilhelmsson P.K.I."/>
            <person name="Janitza P."/>
            <person name="Kern R."/>
            <person name="Heyl A."/>
            <person name="Rumpler F."/>
            <person name="Villalobos L.I.A.C."/>
            <person name="Clay J.M."/>
            <person name="Skokan R."/>
            <person name="Toyoda A."/>
            <person name="Suzuki Y."/>
            <person name="Kagoshima H."/>
            <person name="Schijlen E."/>
            <person name="Tajeshwar N."/>
            <person name="Catarino B."/>
            <person name="Hetherington A.J."/>
            <person name="Saltykova A."/>
            <person name="Bonnot C."/>
            <person name="Breuninger H."/>
            <person name="Symeonidi A."/>
            <person name="Radhakrishnan G.V."/>
            <person name="Van Nieuwerburgh F."/>
            <person name="Deforce D."/>
            <person name="Chang C."/>
            <person name="Karol K.G."/>
            <person name="Hedrich R."/>
            <person name="Ulvskov P."/>
            <person name="Glockner G."/>
            <person name="Delwiche C.F."/>
            <person name="Petrasek J."/>
            <person name="Van de Peer Y."/>
            <person name="Friml J."/>
            <person name="Beilby M."/>
            <person name="Dolan L."/>
            <person name="Kohara Y."/>
            <person name="Sugano S."/>
            <person name="Fujiyama A."/>
            <person name="Delaux P.-M."/>
            <person name="Quint M."/>
            <person name="TheiBen G."/>
            <person name="Hagemann M."/>
            <person name="Harholt J."/>
            <person name="Dunand C."/>
            <person name="Zachgo S."/>
            <person name="Langdale J."/>
            <person name="Maumus F."/>
            <person name="Straeten D.V.D."/>
            <person name="Gould S.B."/>
            <person name="Rensing S.A."/>
        </authorList>
    </citation>
    <scope>NUCLEOTIDE SEQUENCE [LARGE SCALE GENOMIC DNA]</scope>
    <source>
        <strain evidence="1 2">S276</strain>
    </source>
</reference>
<keyword evidence="2" id="KW-1185">Reference proteome</keyword>
<dbReference type="Gramene" id="GBG61619">
    <property type="protein sequence ID" value="GBG61619"/>
    <property type="gene ID" value="CBR_g22416"/>
</dbReference>
<dbReference type="Proteomes" id="UP000265515">
    <property type="component" value="Unassembled WGS sequence"/>
</dbReference>
<comment type="caution">
    <text evidence="1">The sequence shown here is derived from an EMBL/GenBank/DDBJ whole genome shotgun (WGS) entry which is preliminary data.</text>
</comment>
<dbReference type="AlphaFoldDB" id="A0A388JUX2"/>